<dbReference type="KEGG" id="nti:DNFV4_03655"/>
<dbReference type="SUPFAM" id="SSF53335">
    <property type="entry name" value="S-adenosyl-L-methionine-dependent methyltransferases"/>
    <property type="match status" value="1"/>
</dbReference>
<evidence type="ECO:0008006" key="4">
    <source>
        <dbReference type="Google" id="ProtNLM"/>
    </source>
</evidence>
<protein>
    <recommendedName>
        <fullName evidence="4">Methyltransferase</fullName>
    </recommendedName>
</protein>
<evidence type="ECO:0000313" key="3">
    <source>
        <dbReference type="Proteomes" id="UP001179121"/>
    </source>
</evidence>
<dbReference type="EMBL" id="OX365700">
    <property type="protein sequence ID" value="CAI4033221.1"/>
    <property type="molecule type" value="Genomic_DNA"/>
</dbReference>
<sequence length="301" mass="34418">MYSESTDASDPFADARAANQSTAESEAPATARLNITVGDRVRSLTYRVRYELSRTVRWSRGMVREIPAENLPELSPVQRRRVISLIARYHVRFEHRYQKDTAVRNYAYLDVLDRAREALNWAVPQGKTVYDLGSATFSYAASLHAFFKPQRLVAVEIDAYRLYHHWRSRLDLARGYVRDLPHADYVVADYRTLRFTADVILAWYPFVTPKRLLAWRLPLTLFEPTKLFEQASRSLAVDGTFVMVNYSVDELQVARQGAIQAGLHCLGRHIHQQPLRARSQPAVLTLWKRRAGATPPASSSA</sequence>
<dbReference type="RefSeq" id="WP_289270249.1">
    <property type="nucleotide sequence ID" value="NZ_OX365700.1"/>
</dbReference>
<dbReference type="Proteomes" id="UP001179121">
    <property type="component" value="Chromosome"/>
</dbReference>
<accession>A0AA86N224</accession>
<name>A0AA86N224_9BACT</name>
<evidence type="ECO:0000256" key="1">
    <source>
        <dbReference type="SAM" id="MobiDB-lite"/>
    </source>
</evidence>
<dbReference type="InterPro" id="IPR029063">
    <property type="entry name" value="SAM-dependent_MTases_sf"/>
</dbReference>
<keyword evidence="3" id="KW-1185">Reference proteome</keyword>
<organism evidence="2 3">
    <name type="scientific">Nitrospira tepida</name>
    <dbReference type="NCBI Taxonomy" id="2973512"/>
    <lineage>
        <taxon>Bacteria</taxon>
        <taxon>Pseudomonadati</taxon>
        <taxon>Nitrospirota</taxon>
        <taxon>Nitrospiria</taxon>
        <taxon>Nitrospirales</taxon>
        <taxon>Nitrospiraceae</taxon>
        <taxon>Nitrospira</taxon>
    </lineage>
</organism>
<proteinExistence type="predicted"/>
<reference evidence="2" key="1">
    <citation type="submission" date="2022-10" db="EMBL/GenBank/DDBJ databases">
        <authorList>
            <person name="Koch H."/>
        </authorList>
    </citation>
    <scope>NUCLEOTIDE SEQUENCE</scope>
    <source>
        <strain evidence="2">DNF</strain>
    </source>
</reference>
<dbReference type="Gene3D" id="3.40.50.150">
    <property type="entry name" value="Vaccinia Virus protein VP39"/>
    <property type="match status" value="1"/>
</dbReference>
<dbReference type="AlphaFoldDB" id="A0AA86N224"/>
<feature type="region of interest" description="Disordered" evidence="1">
    <location>
        <begin position="1"/>
        <end position="28"/>
    </location>
</feature>
<evidence type="ECO:0000313" key="2">
    <source>
        <dbReference type="EMBL" id="CAI4033221.1"/>
    </source>
</evidence>
<gene>
    <name evidence="2" type="ORF">DNFV4_03655</name>
</gene>